<reference evidence="1 2" key="1">
    <citation type="journal article" date="2018" name="PLoS Pathog.">
        <title>Evolution of structural diversity of trichothecenes, a family of toxins produced by plant pathogenic and entomopathogenic fungi.</title>
        <authorList>
            <person name="Proctor R.H."/>
            <person name="McCormick S.P."/>
            <person name="Kim H.S."/>
            <person name="Cardoza R.E."/>
            <person name="Stanley A.M."/>
            <person name="Lindo L."/>
            <person name="Kelly A."/>
            <person name="Brown D.W."/>
            <person name="Lee T."/>
            <person name="Vaughan M.M."/>
            <person name="Alexander N.J."/>
            <person name="Busman M."/>
            <person name="Gutierrez S."/>
        </authorList>
    </citation>
    <scope>NUCLEOTIDE SEQUENCE [LARGE SCALE GENOMIC DNA]</scope>
    <source>
        <strain evidence="1 2">NRRL 20695</strain>
    </source>
</reference>
<proteinExistence type="predicted"/>
<dbReference type="AlphaFoldDB" id="A0A395S448"/>
<protein>
    <submittedName>
        <fullName evidence="1">Uncharacterized protein</fullName>
    </submittedName>
</protein>
<evidence type="ECO:0000313" key="2">
    <source>
        <dbReference type="Proteomes" id="UP000266234"/>
    </source>
</evidence>
<organism evidence="1 2">
    <name type="scientific">Fusarium longipes</name>
    <dbReference type="NCBI Taxonomy" id="694270"/>
    <lineage>
        <taxon>Eukaryota</taxon>
        <taxon>Fungi</taxon>
        <taxon>Dikarya</taxon>
        <taxon>Ascomycota</taxon>
        <taxon>Pezizomycotina</taxon>
        <taxon>Sordariomycetes</taxon>
        <taxon>Hypocreomycetidae</taxon>
        <taxon>Hypocreales</taxon>
        <taxon>Nectriaceae</taxon>
        <taxon>Fusarium</taxon>
    </lineage>
</organism>
<keyword evidence="2" id="KW-1185">Reference proteome</keyword>
<dbReference type="Proteomes" id="UP000266234">
    <property type="component" value="Unassembled WGS sequence"/>
</dbReference>
<gene>
    <name evidence="1" type="ORF">FLONG3_8675</name>
</gene>
<name>A0A395S448_9HYPO</name>
<dbReference type="SUPFAM" id="SSF56059">
    <property type="entry name" value="Glutathione synthetase ATP-binding domain-like"/>
    <property type="match status" value="1"/>
</dbReference>
<dbReference type="EMBL" id="PXOG01000212">
    <property type="protein sequence ID" value="RGP67017.1"/>
    <property type="molecule type" value="Genomic_DNA"/>
</dbReference>
<sequence length="499" mass="55756">MPAMITKRPGLMQVSVSRSTEEKKLIPAYCSSLARRAKELETLRRHIKNDAKGTELAFGIQSRFSPHVAAVSDNLYSRLTQLHILLGRVFVDIVNRWFTDERANFPERMPLDPSEEAVLRWVASSGCVPSYSNHAGCWRSDILFGASPDGVFDEAPYICEINGRLPLNGVLGMSLTANGLQAIGAAKGGLETQNSLQESYERVMGMFDPSKPLFVIRGNWPGADSKTLSGANVSRGLLPVEAVDPKNLVLRENESSPTGFSLWDKSTDTHVEQWIIEMLQDEYAGLEPAVVQQLALSPLNDLRTVFIVHDKRLLGIIPEELPGMISRGVLTAEEADIVASGIATTINPGSEAMQNLLRESKEDPETKAKYIYKPCRDGMGHGIELGRNMTQDAWLQRLEKLANPDILRPHDDAAVIQRLVDHQWYDMVRHEIPTDDGAKPNKFHMIGSFFMFHNQDYYAAPWRMGLETHLGITDDKPGIVMAMVRHPDWPVSYDQEEEP</sequence>
<accession>A0A395S448</accession>
<dbReference type="OrthoDB" id="2117718at2759"/>
<evidence type="ECO:0000313" key="1">
    <source>
        <dbReference type="EMBL" id="RGP67017.1"/>
    </source>
</evidence>
<comment type="caution">
    <text evidence="1">The sequence shown here is derived from an EMBL/GenBank/DDBJ whole genome shotgun (WGS) entry which is preliminary data.</text>
</comment>